<dbReference type="AlphaFoldDB" id="A0A085NMD2"/>
<dbReference type="InterPro" id="IPR002075">
    <property type="entry name" value="NTF2_dom"/>
</dbReference>
<dbReference type="GO" id="GO:0003723">
    <property type="term" value="F:RNA binding"/>
    <property type="evidence" value="ECO:0007669"/>
    <property type="project" value="TreeGrafter"/>
</dbReference>
<evidence type="ECO:0000256" key="2">
    <source>
        <dbReference type="ARBA" id="ARBA00022980"/>
    </source>
</evidence>
<dbReference type="InterPro" id="IPR012678">
    <property type="entry name" value="Ribosomal_uL23/eL15/eS24_sf"/>
</dbReference>
<dbReference type="PANTHER" id="PTHR11847:SF4">
    <property type="entry name" value="LARGE RIBOSOMAL SUBUNIT PROTEIN EL15"/>
    <property type="match status" value="1"/>
</dbReference>
<dbReference type="FunFam" id="3.40.1120.10:FF:000001">
    <property type="entry name" value="Ribosomal protein L15"/>
    <property type="match status" value="1"/>
</dbReference>
<dbReference type="GO" id="GO:0022625">
    <property type="term" value="C:cytosolic large ribosomal subunit"/>
    <property type="evidence" value="ECO:0007669"/>
    <property type="project" value="TreeGrafter"/>
</dbReference>
<dbReference type="SUPFAM" id="SSF54189">
    <property type="entry name" value="Ribosomal proteins S24e, L23 and L15e"/>
    <property type="match status" value="1"/>
</dbReference>
<evidence type="ECO:0000256" key="5">
    <source>
        <dbReference type="SAM" id="MobiDB-lite"/>
    </source>
</evidence>
<feature type="region of interest" description="Disordered" evidence="5">
    <location>
        <begin position="453"/>
        <end position="480"/>
    </location>
</feature>
<feature type="domain" description="NTF2" evidence="6">
    <location>
        <begin position="240"/>
        <end position="354"/>
    </location>
</feature>
<dbReference type="PANTHER" id="PTHR11847">
    <property type="entry name" value="RIBOSOMAL PROTEIN L15"/>
    <property type="match status" value="1"/>
</dbReference>
<keyword evidence="2 4" id="KW-0689">Ribosomal protein</keyword>
<dbReference type="PROSITE" id="PS50177">
    <property type="entry name" value="NTF2_DOMAIN"/>
    <property type="match status" value="1"/>
</dbReference>
<protein>
    <recommendedName>
        <fullName evidence="4">Ribosomal protein L15</fullName>
    </recommendedName>
</protein>
<dbReference type="InterPro" id="IPR024794">
    <property type="entry name" value="Rbsml_eL15_core_dom_sf"/>
</dbReference>
<dbReference type="EMBL" id="KL367486">
    <property type="protein sequence ID" value="KFD70628.1"/>
    <property type="molecule type" value="Genomic_DNA"/>
</dbReference>
<dbReference type="Gene3D" id="3.40.1120.10">
    <property type="entry name" value="Ribosomal protein l15e"/>
    <property type="match status" value="1"/>
</dbReference>
<evidence type="ECO:0000259" key="6">
    <source>
        <dbReference type="PROSITE" id="PS50177"/>
    </source>
</evidence>
<sequence>MGAYRYVQEIWRKKQSDVMRFLLRVRTWHYRQLPTIHRASRPTRPEKARRLGYRAKQGFVIYRIRIRRGGRKRKVTKGQTYGKPKTHGVNQLKPKRNLQAIAEQRVGRHCGALRVLNSYWVGQDSTFKYYEVILIDPMHKAIRRDPKINWICKPVMKHREMRGLTAAGRKSRGLGKARARMNRRYNNQLKLFPPCWNDFDSWRFCVCRHLLGNMVLDAPNEIKHQSGEVQEEEKISPAYIAKEFAHQYYRVLNMAPGHIHRFYSFNSTLVLEDDEEPSVGQAQIQKRFSKSVLTHCSTRIYAIHGLYTLNNGVVAQVIGEMSLPGKPMRYFTQTFVLEQQTAHKYYISNDIFCFLDSAKANSLWPMPVESYGNGCCEAVDDGENICDEDKSHSSDQAGDEKQQQQQQAKEGALEAANDVASDQVDLSKQDEKTMATDAFCKTEEVVVTAPAAAEQNGTEADKSIPSEGVENSVPKEDNCEEQTTWATIVKTPSEKQETDSRLKTTAECRTMQKNLVS</sequence>
<comment type="similarity">
    <text evidence="1 4">Belongs to the eukaryotic ribosomal protein eL15 family.</text>
</comment>
<gene>
    <name evidence="7" type="ORF">M514_09766</name>
</gene>
<dbReference type="GO" id="GO:0002181">
    <property type="term" value="P:cytoplasmic translation"/>
    <property type="evidence" value="ECO:0007669"/>
    <property type="project" value="TreeGrafter"/>
</dbReference>
<dbReference type="Pfam" id="PF00827">
    <property type="entry name" value="Ribosomal_L15e"/>
    <property type="match status" value="1"/>
</dbReference>
<evidence type="ECO:0000256" key="3">
    <source>
        <dbReference type="ARBA" id="ARBA00023274"/>
    </source>
</evidence>
<dbReference type="GO" id="GO:0003735">
    <property type="term" value="F:structural constituent of ribosome"/>
    <property type="evidence" value="ECO:0007669"/>
    <property type="project" value="InterPro"/>
</dbReference>
<dbReference type="InterPro" id="IPR032710">
    <property type="entry name" value="NTF2-like_dom_sf"/>
</dbReference>
<dbReference type="NCBIfam" id="NF003269">
    <property type="entry name" value="PRK04243.1"/>
    <property type="match status" value="1"/>
</dbReference>
<feature type="compositionally biased region" description="Basic and acidic residues" evidence="5">
    <location>
        <begin position="387"/>
        <end position="402"/>
    </location>
</feature>
<evidence type="ECO:0000313" key="7">
    <source>
        <dbReference type="EMBL" id="KFD70628.1"/>
    </source>
</evidence>
<dbReference type="InterPro" id="IPR020925">
    <property type="entry name" value="Ribosomal_eL15_CS"/>
</dbReference>
<evidence type="ECO:0000256" key="1">
    <source>
        <dbReference type="ARBA" id="ARBA00006857"/>
    </source>
</evidence>
<dbReference type="InterPro" id="IPR000439">
    <property type="entry name" value="Ribosomal_eL15"/>
</dbReference>
<dbReference type="PROSITE" id="PS01194">
    <property type="entry name" value="RIBOSOMAL_L15E"/>
    <property type="match status" value="1"/>
</dbReference>
<dbReference type="SUPFAM" id="SSF54427">
    <property type="entry name" value="NTF2-like"/>
    <property type="match status" value="1"/>
</dbReference>
<organism evidence="7">
    <name type="scientific">Trichuris suis</name>
    <name type="common">pig whipworm</name>
    <dbReference type="NCBI Taxonomy" id="68888"/>
    <lineage>
        <taxon>Eukaryota</taxon>
        <taxon>Metazoa</taxon>
        <taxon>Ecdysozoa</taxon>
        <taxon>Nematoda</taxon>
        <taxon>Enoplea</taxon>
        <taxon>Dorylaimia</taxon>
        <taxon>Trichinellida</taxon>
        <taxon>Trichuridae</taxon>
        <taxon>Trichuris</taxon>
    </lineage>
</organism>
<dbReference type="SMART" id="SM01384">
    <property type="entry name" value="Ribosomal_L15e"/>
    <property type="match status" value="1"/>
</dbReference>
<keyword evidence="3 4" id="KW-0687">Ribonucleoprotein</keyword>
<name>A0A085NMD2_9BILA</name>
<dbReference type="CDD" id="cd00780">
    <property type="entry name" value="NTF2"/>
    <property type="match status" value="1"/>
</dbReference>
<accession>A0A085NMD2</accession>
<reference evidence="7" key="1">
    <citation type="journal article" date="2014" name="Nat. Genet.">
        <title>Genome and transcriptome of the porcine whipworm Trichuris suis.</title>
        <authorList>
            <person name="Jex A.R."/>
            <person name="Nejsum P."/>
            <person name="Schwarz E.M."/>
            <person name="Hu L."/>
            <person name="Young N.D."/>
            <person name="Hall R.S."/>
            <person name="Korhonen P.K."/>
            <person name="Liao S."/>
            <person name="Thamsborg S."/>
            <person name="Xia J."/>
            <person name="Xu P."/>
            <person name="Wang S."/>
            <person name="Scheerlinck J.P."/>
            <person name="Hofmann A."/>
            <person name="Sternberg P.W."/>
            <person name="Wang J."/>
            <person name="Gasser R.B."/>
        </authorList>
    </citation>
    <scope>NUCLEOTIDE SEQUENCE [LARGE SCALE GENOMIC DNA]</scope>
    <source>
        <strain evidence="7">DCEP-RM93F</strain>
    </source>
</reference>
<proteinExistence type="inferred from homology"/>
<dbReference type="Proteomes" id="UP000030758">
    <property type="component" value="Unassembled WGS sequence"/>
</dbReference>
<evidence type="ECO:0000256" key="4">
    <source>
        <dbReference type="RuleBase" id="RU000663"/>
    </source>
</evidence>
<dbReference type="Pfam" id="PF02136">
    <property type="entry name" value="NTF2"/>
    <property type="match status" value="1"/>
</dbReference>
<feature type="region of interest" description="Disordered" evidence="5">
    <location>
        <begin position="386"/>
        <end position="426"/>
    </location>
</feature>
<dbReference type="Gene3D" id="3.10.450.50">
    <property type="match status" value="1"/>
</dbReference>
<dbReference type="InterPro" id="IPR018222">
    <property type="entry name" value="Nuclear_transport_factor_2_euk"/>
</dbReference>